<comment type="caution">
    <text evidence="1">The sequence shown here is derived from an EMBL/GenBank/DDBJ whole genome shotgun (WGS) entry which is preliminary data.</text>
</comment>
<reference evidence="1 3" key="1">
    <citation type="journal article" date="2015" name="Int. J. Syst. Evol. Microbiol.">
        <title>Bacillus glycinifermentans sp. nov., isolated from fermented soybean paste.</title>
        <authorList>
            <person name="Kim S.J."/>
            <person name="Dunlap C.A."/>
            <person name="Kwon S.W."/>
            <person name="Rooney A.P."/>
        </authorList>
    </citation>
    <scope>NUCLEOTIDE SEQUENCE [LARGE SCALE GENOMIC DNA]</scope>
    <source>
        <strain evidence="1 3">GO-13</strain>
    </source>
</reference>
<keyword evidence="4" id="KW-1185">Reference proteome</keyword>
<evidence type="ECO:0000313" key="1">
    <source>
        <dbReference type="EMBL" id="KRT88821.1"/>
    </source>
</evidence>
<reference evidence="1" key="2">
    <citation type="submission" date="2015-10" db="EMBL/GenBank/DDBJ databases">
        <authorList>
            <person name="Gilbert D.G."/>
        </authorList>
    </citation>
    <scope>NUCLEOTIDE SEQUENCE</scope>
    <source>
        <strain evidence="1">GO-13</strain>
    </source>
</reference>
<name>A0A0T6BIZ0_9BACI</name>
<dbReference type="GO" id="GO:0016301">
    <property type="term" value="F:kinase activity"/>
    <property type="evidence" value="ECO:0007669"/>
    <property type="project" value="UniProtKB-KW"/>
</dbReference>
<dbReference type="STRING" id="1664069.BGLY_1519"/>
<keyword evidence="1" id="KW-0808">Transferase</keyword>
<proteinExistence type="predicted"/>
<dbReference type="EMBL" id="LECW02000055">
    <property type="protein sequence ID" value="KRT88821.1"/>
    <property type="molecule type" value="Genomic_DNA"/>
</dbReference>
<dbReference type="RefSeq" id="WP_048356231.1">
    <property type="nucleotide sequence ID" value="NZ_CP023481.1"/>
</dbReference>
<reference evidence="2 4" key="3">
    <citation type="submission" date="2023-03" db="EMBL/GenBank/DDBJ databases">
        <title>Agriculturally important microbes genome sequencing.</title>
        <authorList>
            <person name="Dunlap C."/>
        </authorList>
    </citation>
    <scope>NUCLEOTIDE SEQUENCE [LARGE SCALE GENOMIC DNA]</scope>
    <source>
        <strain evidence="2 4">CBP-3203</strain>
    </source>
</reference>
<dbReference type="Gene3D" id="3.40.50.300">
    <property type="entry name" value="P-loop containing nucleotide triphosphate hydrolases"/>
    <property type="match status" value="1"/>
</dbReference>
<accession>A0A0T6BIZ0</accession>
<dbReference type="Proteomes" id="UP000036168">
    <property type="component" value="Unassembled WGS sequence"/>
</dbReference>
<protein>
    <submittedName>
        <fullName evidence="1">Dephospho-CoA kinase</fullName>
    </submittedName>
</protein>
<gene>
    <name evidence="1" type="ORF">AB447_224495</name>
    <name evidence="2" type="ORF">P8828_24760</name>
</gene>
<evidence type="ECO:0000313" key="2">
    <source>
        <dbReference type="EMBL" id="MEC0487961.1"/>
    </source>
</evidence>
<dbReference type="SUPFAM" id="SSF52540">
    <property type="entry name" value="P-loop containing nucleoside triphosphate hydrolases"/>
    <property type="match status" value="1"/>
</dbReference>
<dbReference type="Pfam" id="PF13238">
    <property type="entry name" value="AAA_18"/>
    <property type="match status" value="1"/>
</dbReference>
<evidence type="ECO:0000313" key="3">
    <source>
        <dbReference type="Proteomes" id="UP000036168"/>
    </source>
</evidence>
<dbReference type="OrthoDB" id="2399160at2"/>
<dbReference type="AlphaFoldDB" id="A0A0T6BIZ0"/>
<dbReference type="Proteomes" id="UP001341297">
    <property type="component" value="Unassembled WGS sequence"/>
</dbReference>
<sequence length="187" mass="21350">MKIALTAPLRAGKSLAASYISLHYDFQPFAFGDELKDAFHRAFPHVPRNPKPRAHYQKFGQWAREAFGEDVWIDALMPKIAAYLDRHPCDCGNNSALKNRVIIDDCRQPNEYRRLKDEGFVFIRITAPAELRIERAKKAGDAFELADLEHPTELAVDSFEVDYEIENVGEPEELYAKLDAIMAEVLK</sequence>
<evidence type="ECO:0000313" key="4">
    <source>
        <dbReference type="Proteomes" id="UP001341297"/>
    </source>
</evidence>
<keyword evidence="1" id="KW-0418">Kinase</keyword>
<organism evidence="1 3">
    <name type="scientific">Bacillus glycinifermentans</name>
    <dbReference type="NCBI Taxonomy" id="1664069"/>
    <lineage>
        <taxon>Bacteria</taxon>
        <taxon>Bacillati</taxon>
        <taxon>Bacillota</taxon>
        <taxon>Bacilli</taxon>
        <taxon>Bacillales</taxon>
        <taxon>Bacillaceae</taxon>
        <taxon>Bacillus</taxon>
    </lineage>
</organism>
<dbReference type="EMBL" id="JARRTL010000055">
    <property type="protein sequence ID" value="MEC0487961.1"/>
    <property type="molecule type" value="Genomic_DNA"/>
</dbReference>
<dbReference type="InterPro" id="IPR027417">
    <property type="entry name" value="P-loop_NTPase"/>
</dbReference>